<gene>
    <name evidence="1" type="ORF">GMARGA_LOCUS15306</name>
</gene>
<dbReference type="Proteomes" id="UP000789901">
    <property type="component" value="Unassembled WGS sequence"/>
</dbReference>
<accession>A0ABN7V7G1</accession>
<dbReference type="PANTHER" id="PTHR31424:SF5">
    <property type="entry name" value="APPLE DOMAIN-CONTAINING PROTEIN"/>
    <property type="match status" value="1"/>
</dbReference>
<dbReference type="EMBL" id="CAJVQB010010482">
    <property type="protein sequence ID" value="CAG8740271.1"/>
    <property type="molecule type" value="Genomic_DNA"/>
</dbReference>
<organism evidence="1 2">
    <name type="scientific">Gigaspora margarita</name>
    <dbReference type="NCBI Taxonomy" id="4874"/>
    <lineage>
        <taxon>Eukaryota</taxon>
        <taxon>Fungi</taxon>
        <taxon>Fungi incertae sedis</taxon>
        <taxon>Mucoromycota</taxon>
        <taxon>Glomeromycotina</taxon>
        <taxon>Glomeromycetes</taxon>
        <taxon>Diversisporales</taxon>
        <taxon>Gigasporaceae</taxon>
        <taxon>Gigaspora</taxon>
    </lineage>
</organism>
<evidence type="ECO:0000313" key="2">
    <source>
        <dbReference type="Proteomes" id="UP000789901"/>
    </source>
</evidence>
<reference evidence="1 2" key="1">
    <citation type="submission" date="2021-06" db="EMBL/GenBank/DDBJ databases">
        <authorList>
            <person name="Kallberg Y."/>
            <person name="Tangrot J."/>
            <person name="Rosling A."/>
        </authorList>
    </citation>
    <scope>NUCLEOTIDE SEQUENCE [LARGE SCALE GENOMIC DNA]</scope>
    <source>
        <strain evidence="1 2">120-4 pot B 10/14</strain>
    </source>
</reference>
<proteinExistence type="predicted"/>
<name>A0ABN7V7G1_GIGMA</name>
<dbReference type="PANTHER" id="PTHR31424">
    <property type="entry name" value="PROTEIN CBG23806"/>
    <property type="match status" value="1"/>
</dbReference>
<evidence type="ECO:0000313" key="1">
    <source>
        <dbReference type="EMBL" id="CAG8740271.1"/>
    </source>
</evidence>
<protein>
    <submittedName>
        <fullName evidence="1">1461_t:CDS:1</fullName>
    </submittedName>
</protein>
<sequence length="234" mass="27230">MDQAIKTTYIDLNSYRILNYSEIDLDTVKISEIGIQRSAKDILIYLIPQLKKKGILHSSNPTIHLRVSGDGRNTGSKIKHVMITFMILNDINNHHHADHHYTTVLYPGAEKYDILSFILKPFLDDLQFLKNNGLDIMGTHWNFKLYFSANWKFLAINLGINCANSRYFCLWCECAKEQHSDLNQDWHISKNMKKIAKDYKSFYGHTNPPIFDMIAIENIIFDILHAFLHITDQL</sequence>
<keyword evidence="2" id="KW-1185">Reference proteome</keyword>
<comment type="caution">
    <text evidence="1">The sequence shown here is derived from an EMBL/GenBank/DDBJ whole genome shotgun (WGS) entry which is preliminary data.</text>
</comment>